<dbReference type="Proteomes" id="UP000694680">
    <property type="component" value="Chromosome 10"/>
</dbReference>
<dbReference type="Ensembl" id="ENSGWIT00000057510.1">
    <property type="protein sequence ID" value="ENSGWIP00000053326.1"/>
    <property type="gene ID" value="ENSGWIG00000025648.1"/>
</dbReference>
<dbReference type="PANTHER" id="PTHR33332">
    <property type="entry name" value="REVERSE TRANSCRIPTASE DOMAIN-CONTAINING PROTEIN"/>
    <property type="match status" value="1"/>
</dbReference>
<protein>
    <recommendedName>
        <fullName evidence="3">Reverse transcriptase domain-containing protein</fullName>
    </recommendedName>
</protein>
<evidence type="ECO:0000256" key="1">
    <source>
        <dbReference type="SAM" id="Phobius"/>
    </source>
</evidence>
<dbReference type="InterPro" id="IPR000477">
    <property type="entry name" value="RT_dom"/>
</dbReference>
<keyword evidence="1" id="KW-0472">Membrane</keyword>
<dbReference type="PROSITE" id="PS50878">
    <property type="entry name" value="RT_POL"/>
    <property type="match status" value="1"/>
</dbReference>
<reference evidence="4" key="2">
    <citation type="submission" date="2025-08" db="UniProtKB">
        <authorList>
            <consortium name="Ensembl"/>
        </authorList>
    </citation>
    <scope>IDENTIFICATION</scope>
</reference>
<reference evidence="4" key="3">
    <citation type="submission" date="2025-09" db="UniProtKB">
        <authorList>
            <consortium name="Ensembl"/>
        </authorList>
    </citation>
    <scope>IDENTIFICATION</scope>
</reference>
<evidence type="ECO:0000259" key="3">
    <source>
        <dbReference type="PROSITE" id="PS50878"/>
    </source>
</evidence>
<accession>A0A8C5I0D5</accession>
<keyword evidence="2" id="KW-0732">Signal</keyword>
<feature type="transmembrane region" description="Helical" evidence="1">
    <location>
        <begin position="85"/>
        <end position="107"/>
    </location>
</feature>
<dbReference type="SUPFAM" id="SSF56672">
    <property type="entry name" value="DNA/RNA polymerases"/>
    <property type="match status" value="1"/>
</dbReference>
<name>A0A8C5I0D5_GOUWI</name>
<evidence type="ECO:0000313" key="4">
    <source>
        <dbReference type="Ensembl" id="ENSGWIP00000053326.1"/>
    </source>
</evidence>
<proteinExistence type="predicted"/>
<keyword evidence="1" id="KW-0812">Transmembrane</keyword>
<reference evidence="4" key="1">
    <citation type="submission" date="2020-06" db="EMBL/GenBank/DDBJ databases">
        <authorList>
            <consortium name="Wellcome Sanger Institute Data Sharing"/>
        </authorList>
    </citation>
    <scope>NUCLEOTIDE SEQUENCE [LARGE SCALE GENOMIC DNA]</scope>
</reference>
<keyword evidence="5" id="KW-1185">Reference proteome</keyword>
<feature type="domain" description="Reverse transcriptase" evidence="3">
    <location>
        <begin position="1"/>
        <end position="170"/>
    </location>
</feature>
<sequence length="195" mass="22134">HLKNVNISSDFLLLLDLSSAFDTVDHCISLDRLENYFGISGQVLRWLNSYLSERSQRIVFNNVFSEFCNVKQGVPQGSVLGPLLFSLYLTLLGQILNIFGISFHCYADDLQLYMPLVLQKCIRHKYASGVYFSCYSVKTELIVVGPASLNQQFDNLNLISLSSIWIGMCVRTLSPLSKMFMQSLFSESAKLERLH</sequence>
<organism evidence="4 5">
    <name type="scientific">Gouania willdenowi</name>
    <name type="common">Blunt-snouted clingfish</name>
    <name type="synonym">Lepadogaster willdenowi</name>
    <dbReference type="NCBI Taxonomy" id="441366"/>
    <lineage>
        <taxon>Eukaryota</taxon>
        <taxon>Metazoa</taxon>
        <taxon>Chordata</taxon>
        <taxon>Craniata</taxon>
        <taxon>Vertebrata</taxon>
        <taxon>Euteleostomi</taxon>
        <taxon>Actinopterygii</taxon>
        <taxon>Neopterygii</taxon>
        <taxon>Teleostei</taxon>
        <taxon>Neoteleostei</taxon>
        <taxon>Acanthomorphata</taxon>
        <taxon>Ovalentaria</taxon>
        <taxon>Blenniimorphae</taxon>
        <taxon>Blenniiformes</taxon>
        <taxon>Gobiesocoidei</taxon>
        <taxon>Gobiesocidae</taxon>
        <taxon>Gobiesocinae</taxon>
        <taxon>Gouania</taxon>
    </lineage>
</organism>
<dbReference type="InterPro" id="IPR043502">
    <property type="entry name" value="DNA/RNA_pol_sf"/>
</dbReference>
<feature type="chain" id="PRO_5034057430" description="Reverse transcriptase domain-containing protein" evidence="2">
    <location>
        <begin position="21"/>
        <end position="195"/>
    </location>
</feature>
<dbReference type="Pfam" id="PF00078">
    <property type="entry name" value="RVT_1"/>
    <property type="match status" value="1"/>
</dbReference>
<evidence type="ECO:0000313" key="5">
    <source>
        <dbReference type="Proteomes" id="UP000694680"/>
    </source>
</evidence>
<keyword evidence="1" id="KW-1133">Transmembrane helix</keyword>
<dbReference type="AlphaFoldDB" id="A0A8C5I0D5"/>
<feature type="signal peptide" evidence="2">
    <location>
        <begin position="1"/>
        <end position="20"/>
    </location>
</feature>
<evidence type="ECO:0000256" key="2">
    <source>
        <dbReference type="SAM" id="SignalP"/>
    </source>
</evidence>